<dbReference type="SUPFAM" id="SSF52833">
    <property type="entry name" value="Thioredoxin-like"/>
    <property type="match status" value="1"/>
</dbReference>
<reference evidence="7" key="1">
    <citation type="submission" date="2023-03" db="EMBL/GenBank/DDBJ databases">
        <title>Massive genome expansion in bonnet fungi (Mycena s.s.) driven by repeated elements and novel gene families across ecological guilds.</title>
        <authorList>
            <consortium name="Lawrence Berkeley National Laboratory"/>
            <person name="Harder C.B."/>
            <person name="Miyauchi S."/>
            <person name="Viragh M."/>
            <person name="Kuo A."/>
            <person name="Thoen E."/>
            <person name="Andreopoulos B."/>
            <person name="Lu D."/>
            <person name="Skrede I."/>
            <person name="Drula E."/>
            <person name="Henrissat B."/>
            <person name="Morin E."/>
            <person name="Kohler A."/>
            <person name="Barry K."/>
            <person name="LaButti K."/>
            <person name="Morin E."/>
            <person name="Salamov A."/>
            <person name="Lipzen A."/>
            <person name="Mereny Z."/>
            <person name="Hegedus B."/>
            <person name="Baldrian P."/>
            <person name="Stursova M."/>
            <person name="Weitz H."/>
            <person name="Taylor A."/>
            <person name="Grigoriev I.V."/>
            <person name="Nagy L.G."/>
            <person name="Martin F."/>
            <person name="Kauserud H."/>
        </authorList>
    </citation>
    <scope>NUCLEOTIDE SEQUENCE</scope>
    <source>
        <strain evidence="7">CBHHK200</strain>
    </source>
</reference>
<dbReference type="AlphaFoldDB" id="A0AAD6SJ09"/>
<comment type="caution">
    <text evidence="7">The sequence shown here is derived from an EMBL/GenBank/DDBJ whole genome shotgun (WGS) entry which is preliminary data.</text>
</comment>
<dbReference type="Gene3D" id="3.40.30.10">
    <property type="entry name" value="Glutaredoxin"/>
    <property type="match status" value="1"/>
</dbReference>
<keyword evidence="8" id="KW-1185">Reference proteome</keyword>
<dbReference type="InterPro" id="IPR036282">
    <property type="entry name" value="Glutathione-S-Trfase_C_sf"/>
</dbReference>
<dbReference type="GO" id="GO:0004364">
    <property type="term" value="F:glutathione transferase activity"/>
    <property type="evidence" value="ECO:0007669"/>
    <property type="project" value="UniProtKB-EC"/>
</dbReference>
<evidence type="ECO:0000256" key="3">
    <source>
        <dbReference type="ARBA" id="ARBA00047960"/>
    </source>
</evidence>
<evidence type="ECO:0000259" key="5">
    <source>
        <dbReference type="PROSITE" id="PS50404"/>
    </source>
</evidence>
<gene>
    <name evidence="7" type="ORF">C8F04DRAFT_1119711</name>
</gene>
<dbReference type="PROSITE" id="PS50404">
    <property type="entry name" value="GST_NTER"/>
    <property type="match status" value="1"/>
</dbReference>
<dbReference type="PROSITE" id="PS50405">
    <property type="entry name" value="GST_CTER"/>
    <property type="match status" value="1"/>
</dbReference>
<keyword evidence="2" id="KW-0808">Transferase</keyword>
<comment type="catalytic activity">
    <reaction evidence="3">
        <text>RX + glutathione = an S-substituted glutathione + a halide anion + H(+)</text>
        <dbReference type="Rhea" id="RHEA:16437"/>
        <dbReference type="ChEBI" id="CHEBI:15378"/>
        <dbReference type="ChEBI" id="CHEBI:16042"/>
        <dbReference type="ChEBI" id="CHEBI:17792"/>
        <dbReference type="ChEBI" id="CHEBI:57925"/>
        <dbReference type="ChEBI" id="CHEBI:90779"/>
        <dbReference type="EC" id="2.5.1.18"/>
    </reaction>
</comment>
<evidence type="ECO:0000256" key="2">
    <source>
        <dbReference type="ARBA" id="ARBA00022679"/>
    </source>
</evidence>
<dbReference type="EC" id="2.5.1.18" evidence="1"/>
<evidence type="ECO:0000259" key="6">
    <source>
        <dbReference type="PROSITE" id="PS50405"/>
    </source>
</evidence>
<dbReference type="Pfam" id="PF00043">
    <property type="entry name" value="GST_C"/>
    <property type="match status" value="1"/>
</dbReference>
<evidence type="ECO:0000313" key="8">
    <source>
        <dbReference type="Proteomes" id="UP001218188"/>
    </source>
</evidence>
<dbReference type="SUPFAM" id="SSF47616">
    <property type="entry name" value="GST C-terminal domain-like"/>
    <property type="match status" value="1"/>
</dbReference>
<feature type="domain" description="GST N-terminal" evidence="5">
    <location>
        <begin position="1"/>
        <end position="83"/>
    </location>
</feature>
<dbReference type="SFLD" id="SFLDG00358">
    <property type="entry name" value="Main_(cytGST)"/>
    <property type="match status" value="1"/>
</dbReference>
<sequence>MVLKLYGTSEAGSSTSIVALVLAEKQIPFEHIVVDLGAQEQKTPEFLAMHPFGQVPVIDDNGFILYESRAICRYLAEKYAYQGTQLLPKTLEGRALVEQAASVELANFNPVLLRAGKEVLRQRRRNPPDQALLTEVMAGLEAKLDVYEVILGKHNFLAGDEFTLADLFHLSYVVWIELSGIDVMTSRGPNVKRWWTELVSRPAWVKLVAEGIKGTLN</sequence>
<protein>
    <recommendedName>
        <fullName evidence="1">glutathione transferase</fullName>
        <ecNumber evidence="1">2.5.1.18</ecNumber>
    </recommendedName>
</protein>
<accession>A0AAD6SJ09</accession>
<dbReference type="Pfam" id="PF02798">
    <property type="entry name" value="GST_N"/>
    <property type="match status" value="1"/>
</dbReference>
<evidence type="ECO:0000256" key="4">
    <source>
        <dbReference type="RuleBase" id="RU003494"/>
    </source>
</evidence>
<dbReference type="GO" id="GO:0005737">
    <property type="term" value="C:cytoplasm"/>
    <property type="evidence" value="ECO:0007669"/>
    <property type="project" value="TreeGrafter"/>
</dbReference>
<dbReference type="InterPro" id="IPR040079">
    <property type="entry name" value="Glutathione_S-Trfase"/>
</dbReference>
<dbReference type="InterPro" id="IPR010987">
    <property type="entry name" value="Glutathione-S-Trfase_C-like"/>
</dbReference>
<feature type="domain" description="GST C-terminal" evidence="6">
    <location>
        <begin position="90"/>
        <end position="217"/>
    </location>
</feature>
<dbReference type="InterPro" id="IPR036249">
    <property type="entry name" value="Thioredoxin-like_sf"/>
</dbReference>
<dbReference type="GO" id="GO:0006749">
    <property type="term" value="P:glutathione metabolic process"/>
    <property type="evidence" value="ECO:0007669"/>
    <property type="project" value="TreeGrafter"/>
</dbReference>
<dbReference type="InterPro" id="IPR004046">
    <property type="entry name" value="GST_C"/>
</dbReference>
<evidence type="ECO:0000256" key="1">
    <source>
        <dbReference type="ARBA" id="ARBA00012452"/>
    </source>
</evidence>
<dbReference type="PANTHER" id="PTHR43900">
    <property type="entry name" value="GLUTATHIONE S-TRANSFERASE RHO"/>
    <property type="match status" value="1"/>
</dbReference>
<dbReference type="FunFam" id="3.40.30.10:FF:000039">
    <property type="entry name" value="Glutathione S-transferase domain"/>
    <property type="match status" value="1"/>
</dbReference>
<dbReference type="PANTHER" id="PTHR43900:SF3">
    <property type="entry name" value="GLUTATHIONE S-TRANSFERASE RHO"/>
    <property type="match status" value="1"/>
</dbReference>
<name>A0AAD6SJ09_9AGAR</name>
<dbReference type="Proteomes" id="UP001218188">
    <property type="component" value="Unassembled WGS sequence"/>
</dbReference>
<evidence type="ECO:0000313" key="7">
    <source>
        <dbReference type="EMBL" id="KAJ7028335.1"/>
    </source>
</evidence>
<dbReference type="Gene3D" id="1.20.1050.10">
    <property type="match status" value="1"/>
</dbReference>
<proteinExistence type="inferred from homology"/>
<dbReference type="InterPro" id="IPR004045">
    <property type="entry name" value="Glutathione_S-Trfase_N"/>
</dbReference>
<comment type="similarity">
    <text evidence="4">Belongs to the GST superfamily.</text>
</comment>
<dbReference type="EMBL" id="JARJCM010000113">
    <property type="protein sequence ID" value="KAJ7028335.1"/>
    <property type="molecule type" value="Genomic_DNA"/>
</dbReference>
<organism evidence="7 8">
    <name type="scientific">Mycena alexandri</name>
    <dbReference type="NCBI Taxonomy" id="1745969"/>
    <lineage>
        <taxon>Eukaryota</taxon>
        <taxon>Fungi</taxon>
        <taxon>Dikarya</taxon>
        <taxon>Basidiomycota</taxon>
        <taxon>Agaricomycotina</taxon>
        <taxon>Agaricomycetes</taxon>
        <taxon>Agaricomycetidae</taxon>
        <taxon>Agaricales</taxon>
        <taxon>Marasmiineae</taxon>
        <taxon>Mycenaceae</taxon>
        <taxon>Mycena</taxon>
    </lineage>
</organism>
<dbReference type="GO" id="GO:0043295">
    <property type="term" value="F:glutathione binding"/>
    <property type="evidence" value="ECO:0007669"/>
    <property type="project" value="TreeGrafter"/>
</dbReference>
<dbReference type="SFLD" id="SFLDS00019">
    <property type="entry name" value="Glutathione_Transferase_(cytos"/>
    <property type="match status" value="1"/>
</dbReference>